<name>A0AAD7L0T2_QUISA</name>
<comment type="caution">
    <text evidence="1">The sequence shown here is derived from an EMBL/GenBank/DDBJ whole genome shotgun (WGS) entry which is preliminary data.</text>
</comment>
<sequence length="82" mass="9551">MNDVAEFVTCRQCTSRKMITQLSVVEMSLSWFHHVINVMLFNTVIRVGTITHATSTVCSIYKIVFHLCISNKIFRAFYLEEF</sequence>
<protein>
    <submittedName>
        <fullName evidence="1">Uncharacterized protein</fullName>
    </submittedName>
</protein>
<keyword evidence="2" id="KW-1185">Reference proteome</keyword>
<dbReference type="Proteomes" id="UP001163823">
    <property type="component" value="Chromosome 12"/>
</dbReference>
<dbReference type="AlphaFoldDB" id="A0AAD7L0T2"/>
<organism evidence="1 2">
    <name type="scientific">Quillaja saponaria</name>
    <name type="common">Soap bark tree</name>
    <dbReference type="NCBI Taxonomy" id="32244"/>
    <lineage>
        <taxon>Eukaryota</taxon>
        <taxon>Viridiplantae</taxon>
        <taxon>Streptophyta</taxon>
        <taxon>Embryophyta</taxon>
        <taxon>Tracheophyta</taxon>
        <taxon>Spermatophyta</taxon>
        <taxon>Magnoliopsida</taxon>
        <taxon>eudicotyledons</taxon>
        <taxon>Gunneridae</taxon>
        <taxon>Pentapetalae</taxon>
        <taxon>rosids</taxon>
        <taxon>fabids</taxon>
        <taxon>Fabales</taxon>
        <taxon>Quillajaceae</taxon>
        <taxon>Quillaja</taxon>
    </lineage>
</organism>
<evidence type="ECO:0000313" key="1">
    <source>
        <dbReference type="EMBL" id="KAJ7949356.1"/>
    </source>
</evidence>
<dbReference type="EMBL" id="JARAOO010000012">
    <property type="protein sequence ID" value="KAJ7949356.1"/>
    <property type="molecule type" value="Genomic_DNA"/>
</dbReference>
<accession>A0AAD7L0T2</accession>
<dbReference type="KEGG" id="qsa:O6P43_029701"/>
<reference evidence="1" key="1">
    <citation type="journal article" date="2023" name="Science">
        <title>Elucidation of the pathway for biosynthesis of saponin adjuvants from the soapbark tree.</title>
        <authorList>
            <person name="Reed J."/>
            <person name="Orme A."/>
            <person name="El-Demerdash A."/>
            <person name="Owen C."/>
            <person name="Martin L.B.B."/>
            <person name="Misra R.C."/>
            <person name="Kikuchi S."/>
            <person name="Rejzek M."/>
            <person name="Martin A.C."/>
            <person name="Harkess A."/>
            <person name="Leebens-Mack J."/>
            <person name="Louveau T."/>
            <person name="Stephenson M.J."/>
            <person name="Osbourn A."/>
        </authorList>
    </citation>
    <scope>NUCLEOTIDE SEQUENCE</scope>
    <source>
        <strain evidence="1">S10</strain>
    </source>
</reference>
<evidence type="ECO:0000313" key="2">
    <source>
        <dbReference type="Proteomes" id="UP001163823"/>
    </source>
</evidence>
<gene>
    <name evidence="1" type="ORF">O6P43_029701</name>
</gene>
<proteinExistence type="predicted"/>